<keyword evidence="6" id="KW-1133">Transmembrane helix</keyword>
<keyword evidence="3" id="KW-0597">Phosphoprotein</keyword>
<dbReference type="InterPro" id="IPR005467">
    <property type="entry name" value="His_kinase_dom"/>
</dbReference>
<dbReference type="InterPro" id="IPR004358">
    <property type="entry name" value="Sig_transdc_His_kin-like_C"/>
</dbReference>
<dbReference type="SUPFAM" id="SSF55874">
    <property type="entry name" value="ATPase domain of HSP90 chaperone/DNA topoisomerase II/histidine kinase"/>
    <property type="match status" value="1"/>
</dbReference>
<dbReference type="PANTHER" id="PTHR43304:SF1">
    <property type="entry name" value="PAC DOMAIN-CONTAINING PROTEIN"/>
    <property type="match status" value="1"/>
</dbReference>
<reference evidence="8 9" key="1">
    <citation type="submission" date="2018-08" db="EMBL/GenBank/DDBJ databases">
        <title>Mucilaginibacter terrae sp. nov., isolated from manganese diggings.</title>
        <authorList>
            <person name="Huang Y."/>
            <person name="Zhou Z."/>
        </authorList>
    </citation>
    <scope>NUCLEOTIDE SEQUENCE [LARGE SCALE GENOMIC DNA]</scope>
    <source>
        <strain evidence="8 9">ZH6</strain>
    </source>
</reference>
<proteinExistence type="predicted"/>
<comment type="caution">
    <text evidence="8">The sequence shown here is derived from an EMBL/GenBank/DDBJ whole genome shotgun (WGS) entry which is preliminary data.</text>
</comment>
<gene>
    <name evidence="8" type="ORF">DYU05_10260</name>
</gene>
<dbReference type="OrthoDB" id="1522284at2"/>
<dbReference type="PANTHER" id="PTHR43304">
    <property type="entry name" value="PHYTOCHROME-LIKE PROTEIN CPH1"/>
    <property type="match status" value="1"/>
</dbReference>
<dbReference type="InterPro" id="IPR058544">
    <property type="entry name" value="ETR1_N"/>
</dbReference>
<dbReference type="Gene3D" id="3.30.565.10">
    <property type="entry name" value="Histidine kinase-like ATPase, C-terminal domain"/>
    <property type="match status" value="1"/>
</dbReference>
<dbReference type="InterPro" id="IPR003594">
    <property type="entry name" value="HATPase_dom"/>
</dbReference>
<keyword evidence="6" id="KW-0812">Transmembrane</keyword>
<evidence type="ECO:0000256" key="4">
    <source>
        <dbReference type="ARBA" id="ARBA00022679"/>
    </source>
</evidence>
<keyword evidence="6" id="KW-0472">Membrane</keyword>
<evidence type="ECO:0000256" key="1">
    <source>
        <dbReference type="ARBA" id="ARBA00000085"/>
    </source>
</evidence>
<keyword evidence="5 8" id="KW-0418">Kinase</keyword>
<evidence type="ECO:0000259" key="7">
    <source>
        <dbReference type="PROSITE" id="PS50109"/>
    </source>
</evidence>
<dbReference type="SMART" id="SM00387">
    <property type="entry name" value="HATPase_c"/>
    <property type="match status" value="1"/>
</dbReference>
<dbReference type="PRINTS" id="PR00344">
    <property type="entry name" value="BCTRLSENSOR"/>
</dbReference>
<evidence type="ECO:0000256" key="3">
    <source>
        <dbReference type="ARBA" id="ARBA00022553"/>
    </source>
</evidence>
<comment type="catalytic activity">
    <reaction evidence="1">
        <text>ATP + protein L-histidine = ADP + protein N-phospho-L-histidine.</text>
        <dbReference type="EC" id="2.7.13.3"/>
    </reaction>
</comment>
<dbReference type="GO" id="GO:0004673">
    <property type="term" value="F:protein histidine kinase activity"/>
    <property type="evidence" value="ECO:0007669"/>
    <property type="project" value="UniProtKB-EC"/>
</dbReference>
<sequence length="409" mass="46436">MNPADTLLRSTRLCGVACSPAKKTASLSLWGQVSEFFVKLFNTADWPPRWHCGTWSDFHGWLYILSDIGIWAAYFAIPVLLMMMIRKKKDIPFHRIFFLFIAFILLCGLTHLIDAFIFWWPAYRLSALLRFITAVVSITTVYALYRVLPVILSLRTVAELEAEIEKRRIVEEKLLQNEIALNRALELTTQNNKQLKTFTHILSHNIRNHASNMTLITSLVDPATLDSDNAELFSKITSVSRSLNATLDDLSQAIRIKESVIASEQVDLKAVTNKVLEVFRSDLELNHGIVTTDFQVAEVYFPRIYLESIILNLISNSIKYRSEERNPTIVLRSYVNEDFRTVLECSDNGIGIDLELHGSKIFGLYKTFHERKDAHGVGLFLVKTQVESQGGQIDVTSSPGNGSVFKITF</sequence>
<keyword evidence="9" id="KW-1185">Reference proteome</keyword>
<dbReference type="AlphaFoldDB" id="A0A3E2NY79"/>
<dbReference type="Pfam" id="PF02518">
    <property type="entry name" value="HATPase_c"/>
    <property type="match status" value="1"/>
</dbReference>
<feature type="transmembrane region" description="Helical" evidence="6">
    <location>
        <begin position="96"/>
        <end position="121"/>
    </location>
</feature>
<dbReference type="Pfam" id="PF25487">
    <property type="entry name" value="ETR1_N"/>
    <property type="match status" value="1"/>
</dbReference>
<dbReference type="EMBL" id="QWDE01000001">
    <property type="protein sequence ID" value="RFZ85942.1"/>
    <property type="molecule type" value="Genomic_DNA"/>
</dbReference>
<protein>
    <recommendedName>
        <fullName evidence="2">histidine kinase</fullName>
        <ecNumber evidence="2">2.7.13.3</ecNumber>
    </recommendedName>
</protein>
<evidence type="ECO:0000313" key="9">
    <source>
        <dbReference type="Proteomes" id="UP000260823"/>
    </source>
</evidence>
<evidence type="ECO:0000256" key="5">
    <source>
        <dbReference type="ARBA" id="ARBA00022777"/>
    </source>
</evidence>
<dbReference type="Proteomes" id="UP000260823">
    <property type="component" value="Unassembled WGS sequence"/>
</dbReference>
<organism evidence="8 9">
    <name type="scientific">Mucilaginibacter terrenus</name>
    <dbReference type="NCBI Taxonomy" id="2482727"/>
    <lineage>
        <taxon>Bacteria</taxon>
        <taxon>Pseudomonadati</taxon>
        <taxon>Bacteroidota</taxon>
        <taxon>Sphingobacteriia</taxon>
        <taxon>Sphingobacteriales</taxon>
        <taxon>Sphingobacteriaceae</taxon>
        <taxon>Mucilaginibacter</taxon>
    </lineage>
</organism>
<dbReference type="EC" id="2.7.13.3" evidence="2"/>
<evidence type="ECO:0000256" key="6">
    <source>
        <dbReference type="SAM" id="Phobius"/>
    </source>
</evidence>
<accession>A0A3E2NY79</accession>
<feature type="domain" description="Histidine kinase" evidence="7">
    <location>
        <begin position="201"/>
        <end position="409"/>
    </location>
</feature>
<evidence type="ECO:0000313" key="8">
    <source>
        <dbReference type="EMBL" id="RFZ85942.1"/>
    </source>
</evidence>
<dbReference type="InterPro" id="IPR036890">
    <property type="entry name" value="HATPase_C_sf"/>
</dbReference>
<name>A0A3E2NY79_9SPHI</name>
<dbReference type="InterPro" id="IPR052162">
    <property type="entry name" value="Sensor_kinase/Photoreceptor"/>
</dbReference>
<dbReference type="PROSITE" id="PS50109">
    <property type="entry name" value="HIS_KIN"/>
    <property type="match status" value="1"/>
</dbReference>
<feature type="transmembrane region" description="Helical" evidence="6">
    <location>
        <begin position="60"/>
        <end position="84"/>
    </location>
</feature>
<feature type="transmembrane region" description="Helical" evidence="6">
    <location>
        <begin position="127"/>
        <end position="145"/>
    </location>
</feature>
<evidence type="ECO:0000256" key="2">
    <source>
        <dbReference type="ARBA" id="ARBA00012438"/>
    </source>
</evidence>
<keyword evidence="4" id="KW-0808">Transferase</keyword>